<evidence type="ECO:0000256" key="2">
    <source>
        <dbReference type="ARBA" id="ARBA00022723"/>
    </source>
</evidence>
<gene>
    <name evidence="6" type="ORF">MKS91_03210</name>
</gene>
<sequence>METPKLDPWIKDHLSLKPGDKVALCRCWQSKRFPLCDGSHRKLNTTQGPIIVEAKSDQ</sequence>
<protein>
    <submittedName>
        <fullName evidence="6">CDGSH iron-sulfur domain-containing protein</fullName>
    </submittedName>
</protein>
<name>A0ABT1L536_9GAMM</name>
<keyword evidence="3" id="KW-0408">Iron</keyword>
<dbReference type="RefSeq" id="WP_258569401.1">
    <property type="nucleotide sequence ID" value="NZ_JAKUDN010000002.1"/>
</dbReference>
<reference evidence="6 7" key="1">
    <citation type="journal article" date="2022" name="Nat. Microbiol.">
        <title>The microbiome of a bacterivorous marine choanoflagellate contains a resource-demanding obligate bacterial associate.</title>
        <authorList>
            <person name="Needham D.M."/>
            <person name="Poirier C."/>
            <person name="Bachy C."/>
            <person name="George E.E."/>
            <person name="Wilken S."/>
            <person name="Yung C.C.M."/>
            <person name="Limardo A.J."/>
            <person name="Morando M."/>
            <person name="Sudek L."/>
            <person name="Malmstrom R.R."/>
            <person name="Keeling P.J."/>
            <person name="Santoro A.E."/>
            <person name="Worden A.Z."/>
        </authorList>
    </citation>
    <scope>NUCLEOTIDE SEQUENCE [LARGE SCALE GENOMIC DNA]</scope>
    <source>
        <strain evidence="6 7">Comchoano-2</strain>
    </source>
</reference>
<keyword evidence="2" id="KW-0479">Metal-binding</keyword>
<evidence type="ECO:0000256" key="3">
    <source>
        <dbReference type="ARBA" id="ARBA00023004"/>
    </source>
</evidence>
<dbReference type="InterPro" id="IPR042216">
    <property type="entry name" value="MitoNEET_CISD"/>
</dbReference>
<organism evidence="6 7">
    <name type="scientific">Candidatus Synchoanobacter obligatus</name>
    <dbReference type="NCBI Taxonomy" id="2919597"/>
    <lineage>
        <taxon>Bacteria</taxon>
        <taxon>Pseudomonadati</taxon>
        <taxon>Pseudomonadota</taxon>
        <taxon>Gammaproteobacteria</taxon>
        <taxon>Candidatus Comchoanobacterales</taxon>
        <taxon>Candidatus Comchoanobacteraceae</taxon>
        <taxon>Candidatus Synchoanobacter</taxon>
    </lineage>
</organism>
<dbReference type="Proteomes" id="UP001320768">
    <property type="component" value="Unassembled WGS sequence"/>
</dbReference>
<keyword evidence="4" id="KW-0411">Iron-sulfur</keyword>
<dbReference type="InterPro" id="IPR018967">
    <property type="entry name" value="FeS-contain_CDGSH-typ"/>
</dbReference>
<evidence type="ECO:0000256" key="4">
    <source>
        <dbReference type="ARBA" id="ARBA00023014"/>
    </source>
</evidence>
<dbReference type="SMART" id="SM00704">
    <property type="entry name" value="ZnF_CDGSH"/>
    <property type="match status" value="1"/>
</dbReference>
<keyword evidence="7" id="KW-1185">Reference proteome</keyword>
<accession>A0ABT1L536</accession>
<dbReference type="Gene3D" id="3.40.5.90">
    <property type="entry name" value="CDGSH iron-sulfur domain, mitoNEET-type"/>
    <property type="match status" value="1"/>
</dbReference>
<evidence type="ECO:0000256" key="1">
    <source>
        <dbReference type="ARBA" id="ARBA00022714"/>
    </source>
</evidence>
<evidence type="ECO:0000259" key="5">
    <source>
        <dbReference type="SMART" id="SM00704"/>
    </source>
</evidence>
<proteinExistence type="predicted"/>
<comment type="caution">
    <text evidence="6">The sequence shown here is derived from an EMBL/GenBank/DDBJ whole genome shotgun (WGS) entry which is preliminary data.</text>
</comment>
<evidence type="ECO:0000313" key="7">
    <source>
        <dbReference type="Proteomes" id="UP001320768"/>
    </source>
</evidence>
<dbReference type="EMBL" id="JAKUDN010000002">
    <property type="protein sequence ID" value="MCP8352295.1"/>
    <property type="molecule type" value="Genomic_DNA"/>
</dbReference>
<feature type="domain" description="Iron-binding zinc finger CDGSH type" evidence="5">
    <location>
        <begin position="12"/>
        <end position="46"/>
    </location>
</feature>
<evidence type="ECO:0000313" key="6">
    <source>
        <dbReference type="EMBL" id="MCP8352295.1"/>
    </source>
</evidence>
<keyword evidence="1" id="KW-0001">2Fe-2S</keyword>
<dbReference type="Pfam" id="PF09360">
    <property type="entry name" value="zf-CDGSH"/>
    <property type="match status" value="1"/>
</dbReference>